<evidence type="ECO:0000256" key="2">
    <source>
        <dbReference type="ARBA" id="ARBA00004137"/>
    </source>
</evidence>
<reference evidence="16 17" key="1">
    <citation type="submission" date="2023-03" db="EMBL/GenBank/DDBJ databases">
        <title>Mating type loci evolution in Malassezia.</title>
        <authorList>
            <person name="Coelho M.A."/>
        </authorList>
    </citation>
    <scope>NUCLEOTIDE SEQUENCE [LARGE SCALE GENOMIC DNA]</scope>
    <source>
        <strain evidence="16 17">CBS 9725</strain>
    </source>
</reference>
<dbReference type="PRINTS" id="PR00411">
    <property type="entry name" value="PNDRDTASEI"/>
</dbReference>
<dbReference type="Pfam" id="PF12763">
    <property type="entry name" value="EH"/>
    <property type="match status" value="3"/>
</dbReference>
<proteinExistence type="inferred from homology"/>
<evidence type="ECO:0000256" key="1">
    <source>
        <dbReference type="ARBA" id="ARBA00001974"/>
    </source>
</evidence>
<evidence type="ECO:0000256" key="11">
    <source>
        <dbReference type="SAM" id="MobiDB-lite"/>
    </source>
</evidence>
<dbReference type="InterPro" id="IPR036922">
    <property type="entry name" value="Rieske_2Fe-2S_sf"/>
</dbReference>
<dbReference type="SMART" id="SM00165">
    <property type="entry name" value="UBA"/>
    <property type="match status" value="1"/>
</dbReference>
<dbReference type="PROSITE" id="PS51296">
    <property type="entry name" value="RIESKE"/>
    <property type="match status" value="1"/>
</dbReference>
<evidence type="ECO:0000256" key="10">
    <source>
        <dbReference type="ARBA" id="ARBA00023014"/>
    </source>
</evidence>
<dbReference type="GO" id="GO:0005743">
    <property type="term" value="C:mitochondrial inner membrane"/>
    <property type="evidence" value="ECO:0007669"/>
    <property type="project" value="UniProtKB-SubCell"/>
</dbReference>
<dbReference type="GO" id="GO:0051537">
    <property type="term" value="F:2 iron, 2 sulfur cluster binding"/>
    <property type="evidence" value="ECO:0007669"/>
    <property type="project" value="UniProtKB-KW"/>
</dbReference>
<feature type="domain" description="EH" evidence="13">
    <location>
        <begin position="555"/>
        <end position="645"/>
    </location>
</feature>
<dbReference type="Gene3D" id="1.10.8.10">
    <property type="entry name" value="DNA helicase RuvA subunit, C-terminal domain"/>
    <property type="match status" value="1"/>
</dbReference>
<keyword evidence="17" id="KW-1185">Reference proteome</keyword>
<dbReference type="CDD" id="cd00052">
    <property type="entry name" value="EH"/>
    <property type="match status" value="3"/>
</dbReference>
<dbReference type="Gene3D" id="1.10.238.10">
    <property type="entry name" value="EF-hand"/>
    <property type="match status" value="3"/>
</dbReference>
<evidence type="ECO:0000256" key="6">
    <source>
        <dbReference type="ARBA" id="ARBA00022723"/>
    </source>
</evidence>
<evidence type="ECO:0000259" key="15">
    <source>
        <dbReference type="PROSITE" id="PS51296"/>
    </source>
</evidence>
<dbReference type="Pfam" id="PF07992">
    <property type="entry name" value="Pyr_redox_2"/>
    <property type="match status" value="1"/>
</dbReference>
<dbReference type="PROSITE" id="PS50031">
    <property type="entry name" value="EH"/>
    <property type="match status" value="3"/>
</dbReference>
<dbReference type="InterPro" id="IPR028202">
    <property type="entry name" value="Reductase_C"/>
</dbReference>
<dbReference type="InterPro" id="IPR009060">
    <property type="entry name" value="UBA-like_sf"/>
</dbReference>
<comment type="subcellular location">
    <subcellularLocation>
        <location evidence="2">Mitochondrion inner membrane</location>
        <topology evidence="2">Peripheral membrane protein</topology>
        <orientation evidence="2">Intermembrane side</orientation>
    </subcellularLocation>
</comment>
<name>A0AAJ5YWX5_9BASI</name>
<feature type="compositionally biased region" description="Polar residues" evidence="11">
    <location>
        <begin position="1047"/>
        <end position="1057"/>
    </location>
</feature>
<evidence type="ECO:0000256" key="4">
    <source>
        <dbReference type="ARBA" id="ARBA00022630"/>
    </source>
</evidence>
<dbReference type="GO" id="GO:0005509">
    <property type="term" value="F:calcium ion binding"/>
    <property type="evidence" value="ECO:0007669"/>
    <property type="project" value="InterPro"/>
</dbReference>
<dbReference type="PROSITE" id="PS50222">
    <property type="entry name" value="EF_HAND_2"/>
    <property type="match status" value="2"/>
</dbReference>
<dbReference type="PANTHER" id="PTHR43557:SF2">
    <property type="entry name" value="RIESKE DOMAIN-CONTAINING PROTEIN-RELATED"/>
    <property type="match status" value="1"/>
</dbReference>
<feature type="domain" description="EF-hand" evidence="14">
    <location>
        <begin position="879"/>
        <end position="914"/>
    </location>
</feature>
<keyword evidence="5" id="KW-0001">2Fe-2S</keyword>
<feature type="compositionally biased region" description="Polar residues" evidence="11">
    <location>
        <begin position="1578"/>
        <end position="1620"/>
    </location>
</feature>
<dbReference type="Pfam" id="PF00627">
    <property type="entry name" value="UBA"/>
    <property type="match status" value="1"/>
</dbReference>
<feature type="region of interest" description="Disordered" evidence="11">
    <location>
        <begin position="1220"/>
        <end position="1239"/>
    </location>
</feature>
<evidence type="ECO:0000256" key="3">
    <source>
        <dbReference type="ARBA" id="ARBA00006442"/>
    </source>
</evidence>
<feature type="domain" description="Rieske" evidence="15">
    <location>
        <begin position="13"/>
        <end position="113"/>
    </location>
</feature>
<feature type="compositionally biased region" description="Low complexity" evidence="11">
    <location>
        <begin position="1435"/>
        <end position="1459"/>
    </location>
</feature>
<evidence type="ECO:0000256" key="5">
    <source>
        <dbReference type="ARBA" id="ARBA00022714"/>
    </source>
</evidence>
<keyword evidence="4" id="KW-0285">Flavoprotein</keyword>
<dbReference type="SUPFAM" id="SSF51905">
    <property type="entry name" value="FAD/NAD(P)-binding domain"/>
    <property type="match status" value="2"/>
</dbReference>
<feature type="region of interest" description="Disordered" evidence="11">
    <location>
        <begin position="777"/>
        <end position="842"/>
    </location>
</feature>
<dbReference type="PRINTS" id="PR00368">
    <property type="entry name" value="FADPNR"/>
</dbReference>
<feature type="region of interest" description="Disordered" evidence="11">
    <location>
        <begin position="1501"/>
        <end position="1770"/>
    </location>
</feature>
<feature type="compositionally biased region" description="Basic and acidic residues" evidence="11">
    <location>
        <begin position="1301"/>
        <end position="1312"/>
    </location>
</feature>
<feature type="domain" description="EH" evidence="13">
    <location>
        <begin position="667"/>
        <end position="757"/>
    </location>
</feature>
<dbReference type="Pfam" id="PF00355">
    <property type="entry name" value="Rieske"/>
    <property type="match status" value="1"/>
</dbReference>
<comment type="cofactor">
    <cofactor evidence="1">
        <name>FAD</name>
        <dbReference type="ChEBI" id="CHEBI:57692"/>
    </cofactor>
</comment>
<dbReference type="Proteomes" id="UP001219567">
    <property type="component" value="Chromosome 2"/>
</dbReference>
<dbReference type="InterPro" id="IPR036188">
    <property type="entry name" value="FAD/NAD-bd_sf"/>
</dbReference>
<evidence type="ECO:0000256" key="9">
    <source>
        <dbReference type="ARBA" id="ARBA00023004"/>
    </source>
</evidence>
<keyword evidence="9" id="KW-0408">Iron</keyword>
<feature type="domain" description="EH" evidence="13">
    <location>
        <begin position="846"/>
        <end position="935"/>
    </location>
</feature>
<keyword evidence="8" id="KW-0560">Oxidoreductase</keyword>
<dbReference type="SUPFAM" id="SSF50022">
    <property type="entry name" value="ISP domain"/>
    <property type="match status" value="1"/>
</dbReference>
<dbReference type="SUPFAM" id="SSF46934">
    <property type="entry name" value="UBA-like"/>
    <property type="match status" value="1"/>
</dbReference>
<dbReference type="InterPro" id="IPR011992">
    <property type="entry name" value="EF-hand-dom_pair"/>
</dbReference>
<dbReference type="Pfam" id="PF14759">
    <property type="entry name" value="Reductase_C"/>
    <property type="match status" value="1"/>
</dbReference>
<keyword evidence="10" id="KW-0411">Iron-sulfur</keyword>
<dbReference type="InterPro" id="IPR017941">
    <property type="entry name" value="Rieske_2Fe-2S"/>
</dbReference>
<dbReference type="SUPFAM" id="SSF47473">
    <property type="entry name" value="EF-hand"/>
    <property type="match status" value="3"/>
</dbReference>
<dbReference type="GO" id="GO:0016651">
    <property type="term" value="F:oxidoreductase activity, acting on NAD(P)H"/>
    <property type="evidence" value="ECO:0007669"/>
    <property type="project" value="TreeGrafter"/>
</dbReference>
<dbReference type="InterPro" id="IPR050446">
    <property type="entry name" value="FAD-oxidoreductase/Apoptosis"/>
</dbReference>
<organism evidence="16 17">
    <name type="scientific">Malassezia yamatoensis</name>
    <dbReference type="NCBI Taxonomy" id="253288"/>
    <lineage>
        <taxon>Eukaryota</taxon>
        <taxon>Fungi</taxon>
        <taxon>Dikarya</taxon>
        <taxon>Basidiomycota</taxon>
        <taxon>Ustilaginomycotina</taxon>
        <taxon>Malasseziomycetes</taxon>
        <taxon>Malasseziales</taxon>
        <taxon>Malasseziaceae</taxon>
        <taxon>Malassezia</taxon>
    </lineage>
</organism>
<dbReference type="InterPro" id="IPR023753">
    <property type="entry name" value="FAD/NAD-binding_dom"/>
</dbReference>
<evidence type="ECO:0000256" key="7">
    <source>
        <dbReference type="ARBA" id="ARBA00022827"/>
    </source>
</evidence>
<dbReference type="Gene3D" id="1.10.287.1490">
    <property type="match status" value="1"/>
</dbReference>
<keyword evidence="7" id="KW-0274">FAD</keyword>
<feature type="compositionally biased region" description="Polar residues" evidence="11">
    <location>
        <begin position="1064"/>
        <end position="1081"/>
    </location>
</feature>
<feature type="compositionally biased region" description="Polar residues" evidence="11">
    <location>
        <begin position="1471"/>
        <end position="1482"/>
    </location>
</feature>
<dbReference type="Gene3D" id="3.50.50.60">
    <property type="entry name" value="FAD/NAD(P)-binding domain"/>
    <property type="match status" value="2"/>
</dbReference>
<feature type="compositionally biased region" description="Polar residues" evidence="11">
    <location>
        <begin position="1632"/>
        <end position="1676"/>
    </location>
</feature>
<dbReference type="SMART" id="SM00054">
    <property type="entry name" value="EFh"/>
    <property type="match status" value="2"/>
</dbReference>
<feature type="region of interest" description="Disordered" evidence="11">
    <location>
        <begin position="1262"/>
        <end position="1484"/>
    </location>
</feature>
<dbReference type="SMART" id="SM00027">
    <property type="entry name" value="EH"/>
    <property type="match status" value="3"/>
</dbReference>
<feature type="domain" description="UBA" evidence="12">
    <location>
        <begin position="1764"/>
        <end position="1806"/>
    </location>
</feature>
<evidence type="ECO:0000259" key="13">
    <source>
        <dbReference type="PROSITE" id="PS50031"/>
    </source>
</evidence>
<accession>A0AAJ5YWX5</accession>
<feature type="compositionally biased region" description="Acidic residues" evidence="11">
    <location>
        <begin position="1290"/>
        <end position="1300"/>
    </location>
</feature>
<dbReference type="Gene3D" id="3.30.390.30">
    <property type="match status" value="1"/>
</dbReference>
<evidence type="ECO:0000259" key="12">
    <source>
        <dbReference type="PROSITE" id="PS50030"/>
    </source>
</evidence>
<gene>
    <name evidence="16" type="primary">aif1</name>
    <name evidence="16" type="ORF">MYAM1_001835</name>
</gene>
<dbReference type="EMBL" id="CP119944">
    <property type="protein sequence ID" value="WFC99097.1"/>
    <property type="molecule type" value="Genomic_DNA"/>
</dbReference>
<protein>
    <submittedName>
        <fullName evidence="16">Apoptosis-inducing factor 1</fullName>
    </submittedName>
</protein>
<feature type="compositionally biased region" description="Polar residues" evidence="11">
    <location>
        <begin position="1223"/>
        <end position="1234"/>
    </location>
</feature>
<feature type="compositionally biased region" description="Polar residues" evidence="11">
    <location>
        <begin position="983"/>
        <end position="993"/>
    </location>
</feature>
<dbReference type="InterPro" id="IPR002048">
    <property type="entry name" value="EF_hand_dom"/>
</dbReference>
<evidence type="ECO:0000259" key="14">
    <source>
        <dbReference type="PROSITE" id="PS50222"/>
    </source>
</evidence>
<feature type="compositionally biased region" description="Polar residues" evidence="11">
    <location>
        <begin position="1264"/>
        <end position="1273"/>
    </location>
</feature>
<dbReference type="InterPro" id="IPR015940">
    <property type="entry name" value="UBA"/>
</dbReference>
<feature type="compositionally biased region" description="Low complexity" evidence="11">
    <location>
        <begin position="801"/>
        <end position="817"/>
    </location>
</feature>
<feature type="compositionally biased region" description="Polar residues" evidence="11">
    <location>
        <begin position="1006"/>
        <end position="1015"/>
    </location>
</feature>
<dbReference type="InterPro" id="IPR000261">
    <property type="entry name" value="EH_dom"/>
</dbReference>
<feature type="region of interest" description="Disordered" evidence="11">
    <location>
        <begin position="978"/>
        <end position="1081"/>
    </location>
</feature>
<sequence>MTESPMGRKRERFFAGSVNSFPMGEMREVPLDTGDLSMNALVANVKGTIVATTSRCTHYGMPLAKGVLTADGRVYCPFHGACFRMTTGDIEDSPGLDPLKKIEVEIAGDNIYLLVDPIKLGMPTDSIREKKPKSSPHTVFVGAGATTLHAVQEMRRHGYEGSITVVTAEPHPTIDRTKLSKGTAPALSKILIRDEAYWRDRLGVDLRTSCYAYAVDIETQRVLIRGDDLIPYDNLVLATGSLSRRLPVEGAKLNGVYTLRSLHDAQQISAAIERRPRQNIVIIGTGFIGLEMAVALANRADVTLLGQTHVPLEGPLGRQVGSGLQTALVNDRPLRFLNAVDVVRIEAGLQGNVAGVVVQPRAKRSAEVYLPADVVLMSTGAMPATQFLKNSSTFPALRPDGSIEVDSALRVIGTKNVFAGGDIASYPTAHGLTRIEHWNVASNHGRDIGRSLASGRPRIYSHIPVFWSGMGSVLRYVGHGAGFTKMHLDGEPDEEEFVAYYAKDDHIIAVATMNRDPVMAQCLALMRSGSMPKLSEIVTSVLTLAAITLNLSGAERQSFGNLFEQAKPNSSGVITGDAAVKFFEGFKLPTITLGKIWALADSDNNGYLTPNAFAAALRLIARAQRGESIGESEIQSQGAPPIYEGFSSIASEPSSVPSSAELIQTEDKARFSRIFASVGPVNGMLTGDQAKDVFMKSKLPIPKLGAIWNLADTKGRGALDLTDFIIGMYYIQGTMNGTIKSIPTTLPPNLYEQASNAPAPPLQPQRTGTDHVAAAFGMPQSSPRKAPSLPGSSAPPPPMPTATSTAPAPTAAMPAPLRSVRDAAGSRSSSQASFAPPHDWAISPQEKTKYDTFFDSLDTTKSGSIEGSMVVPFFMQSGLDEPTLAHVWDLSDLTQSGQLSRDEFALAMRLINDKLEGKDLPEQLPSSYVPPSLRSHDLPEAVDVTQSETQRELFTLLDTDAPLMPASVAASAFHGGSAKDIGTTPTQFASEPTPSYAPRASRDAQPASTQSSAFSSKPAVPSRQATASFNPLDDDTDLPTSLQDTSKLNATQSTLDSTNEDLKQVQTRRSTAESSMSRNTTTLRDLEAQLSRARAQHQSETSAVRQLEERIESQNAEINAVRQEVIRVESELSAARTQKDELEQELLHGRESLREVQRQLSEMQAELAKLREQQEQVAKDISQQSGAHAIATKQLSNAKAEQESLRSIPSVTAGAESYFGAKSQPSAGSMSAETVASPGGTRYNPFDSFTVGGAAPVVEPRRSAANTFESQYENFGGPTAATSQPHADIDTSDDEQMQPEDLEKKSSDRRQYLDSVNDPGMYTRSQDDFASTQAWMQPETEPATEQRDSVSVPGGFPGEDDVDVRSDKLSYGTSKEPDAPSLLPYETPSTQERSSSATPAGMPAGSIAIPPPTGEPLEPPPASQPPPSINKVERTPTTWSTIATAASTPTATPLPTNSTESSVTPAAVYSSDKSTPHAQATSGLDDFDSAFANLGLAHVVHGAPGSNATQPSATYDGFEEEFGSSFPGDTPKLSSNSPLYASRAESNDAQSKQWNSSSGTQGSASKQRDLSIDPPSAPNSYTTAASSAGVPTSVPSAPANGSQDEPNASSAYANPLSYLSGTRIAPRADHGYQSSTSLGSQPAQQQSTRTSNQPGMSQQTQPMRQTPSTQQVAQPTQSPPVPVSDAYGIATGRPPVVIGATGQESQVASSPPPMPPRGGNAGNVASGVQAPTSNAPSLPDAPAYPPATGRSSSTNRGPRAPSPALPEDVGPVRQLCQMGFARSQVVRALERCGYRTERALEHLLSNSGRA</sequence>
<dbReference type="Gene3D" id="2.102.10.10">
    <property type="entry name" value="Rieske [2Fe-2S] iron-sulphur domain"/>
    <property type="match status" value="1"/>
</dbReference>
<evidence type="ECO:0000313" key="16">
    <source>
        <dbReference type="EMBL" id="WFC99097.1"/>
    </source>
</evidence>
<feature type="compositionally biased region" description="Polar residues" evidence="11">
    <location>
        <begin position="1387"/>
        <end position="1398"/>
    </location>
</feature>
<evidence type="ECO:0000313" key="17">
    <source>
        <dbReference type="Proteomes" id="UP001219567"/>
    </source>
</evidence>
<dbReference type="InterPro" id="IPR016156">
    <property type="entry name" value="FAD/NAD-linked_Rdtase_dimer_sf"/>
</dbReference>
<keyword evidence="6" id="KW-0479">Metal-binding</keyword>
<dbReference type="PANTHER" id="PTHR43557">
    <property type="entry name" value="APOPTOSIS-INDUCING FACTOR 1"/>
    <property type="match status" value="1"/>
</dbReference>
<feature type="compositionally biased region" description="Pro residues" evidence="11">
    <location>
        <begin position="1409"/>
        <end position="1428"/>
    </location>
</feature>
<dbReference type="PROSITE" id="PS50030">
    <property type="entry name" value="UBA"/>
    <property type="match status" value="1"/>
</dbReference>
<feature type="domain" description="EF-hand" evidence="14">
    <location>
        <begin position="588"/>
        <end position="623"/>
    </location>
</feature>
<evidence type="ECO:0000256" key="8">
    <source>
        <dbReference type="ARBA" id="ARBA00023002"/>
    </source>
</evidence>
<comment type="similarity">
    <text evidence="3">Belongs to the FAD-dependent oxidoreductase family.</text>
</comment>
<dbReference type="SUPFAM" id="SSF55424">
    <property type="entry name" value="FAD/NAD-linked reductases, dimerisation (C-terminal) domain"/>
    <property type="match status" value="1"/>
</dbReference>
<feature type="compositionally biased region" description="Polar residues" evidence="11">
    <location>
        <begin position="1547"/>
        <end position="1565"/>
    </location>
</feature>